<evidence type="ECO:0000313" key="2">
    <source>
        <dbReference type="EMBL" id="KAL3529700.1"/>
    </source>
</evidence>
<feature type="region of interest" description="Disordered" evidence="1">
    <location>
        <begin position="1"/>
        <end position="22"/>
    </location>
</feature>
<evidence type="ECO:0000313" key="3">
    <source>
        <dbReference type="Proteomes" id="UP001630127"/>
    </source>
</evidence>
<dbReference type="AlphaFoldDB" id="A0ABD3ACZ7"/>
<keyword evidence="3" id="KW-1185">Reference proteome</keyword>
<sequence length="196" mass="21940">MADSKEPLLDENPKPNDGKWIFESPKFKAKGDGQQLAKKDHMDCPSSSSVLMAEELLDTTNSQPWTENLDQYFHLQLHNLEWDSLIHATFVFAKSNMVERKNLWAGLASFLPRFLVPGLLKEISMVRDDGQLYTLVLVLAPWNIWKCKILKPIIPQTVLWESLSLGYLKLNADGSSLGNPRVDGGGGIVHMALGLP</sequence>
<gene>
    <name evidence="2" type="ORF">ACH5RR_009022</name>
</gene>
<name>A0ABD3ACZ7_9GENT</name>
<dbReference type="Proteomes" id="UP001630127">
    <property type="component" value="Unassembled WGS sequence"/>
</dbReference>
<protein>
    <submittedName>
        <fullName evidence="2">Uncharacterized protein</fullName>
    </submittedName>
</protein>
<proteinExistence type="predicted"/>
<accession>A0ABD3ACZ7</accession>
<reference evidence="2 3" key="1">
    <citation type="submission" date="2024-11" db="EMBL/GenBank/DDBJ databases">
        <title>A near-complete genome assembly of Cinchona calisaya.</title>
        <authorList>
            <person name="Lian D.C."/>
            <person name="Zhao X.W."/>
            <person name="Wei L."/>
        </authorList>
    </citation>
    <scope>NUCLEOTIDE SEQUENCE [LARGE SCALE GENOMIC DNA]</scope>
    <source>
        <tissue evidence="2">Nenye</tissue>
    </source>
</reference>
<organism evidence="2 3">
    <name type="scientific">Cinchona calisaya</name>
    <dbReference type="NCBI Taxonomy" id="153742"/>
    <lineage>
        <taxon>Eukaryota</taxon>
        <taxon>Viridiplantae</taxon>
        <taxon>Streptophyta</taxon>
        <taxon>Embryophyta</taxon>
        <taxon>Tracheophyta</taxon>
        <taxon>Spermatophyta</taxon>
        <taxon>Magnoliopsida</taxon>
        <taxon>eudicotyledons</taxon>
        <taxon>Gunneridae</taxon>
        <taxon>Pentapetalae</taxon>
        <taxon>asterids</taxon>
        <taxon>lamiids</taxon>
        <taxon>Gentianales</taxon>
        <taxon>Rubiaceae</taxon>
        <taxon>Cinchonoideae</taxon>
        <taxon>Cinchoneae</taxon>
        <taxon>Cinchona</taxon>
    </lineage>
</organism>
<evidence type="ECO:0000256" key="1">
    <source>
        <dbReference type="SAM" id="MobiDB-lite"/>
    </source>
</evidence>
<feature type="compositionally biased region" description="Basic and acidic residues" evidence="1">
    <location>
        <begin position="1"/>
        <end position="17"/>
    </location>
</feature>
<dbReference type="EMBL" id="JBJUIK010000004">
    <property type="protein sequence ID" value="KAL3529700.1"/>
    <property type="molecule type" value="Genomic_DNA"/>
</dbReference>
<comment type="caution">
    <text evidence="2">The sequence shown here is derived from an EMBL/GenBank/DDBJ whole genome shotgun (WGS) entry which is preliminary data.</text>
</comment>